<dbReference type="FunFam" id="2.60.40.10:FF:000016">
    <property type="entry name" value="Fibroblast growth factor receptor"/>
    <property type="match status" value="1"/>
</dbReference>
<feature type="domain" description="Ig-like" evidence="18">
    <location>
        <begin position="274"/>
        <end position="387"/>
    </location>
</feature>
<keyword evidence="16" id="KW-0325">Glycoprotein</keyword>
<evidence type="ECO:0000256" key="9">
    <source>
        <dbReference type="ARBA" id="ARBA00022777"/>
    </source>
</evidence>
<dbReference type="Gene3D" id="2.60.40.10">
    <property type="entry name" value="Immunoglobulins"/>
    <property type="match status" value="4"/>
</dbReference>
<dbReference type="GO" id="GO:0005886">
    <property type="term" value="C:plasma membrane"/>
    <property type="evidence" value="ECO:0007669"/>
    <property type="project" value="TreeGrafter"/>
</dbReference>
<feature type="domain" description="Ig-like" evidence="18">
    <location>
        <begin position="48"/>
        <end position="161"/>
    </location>
</feature>
<dbReference type="InterPro" id="IPR003599">
    <property type="entry name" value="Ig_sub"/>
</dbReference>
<keyword evidence="15" id="KW-0675">Receptor</keyword>
<evidence type="ECO:0000256" key="2">
    <source>
        <dbReference type="ARBA" id="ARBA00011902"/>
    </source>
</evidence>
<evidence type="ECO:0000256" key="15">
    <source>
        <dbReference type="ARBA" id="ARBA00023170"/>
    </source>
</evidence>
<evidence type="ECO:0000256" key="16">
    <source>
        <dbReference type="ARBA" id="ARBA00023180"/>
    </source>
</evidence>
<dbReference type="PANTHER" id="PTHR19890:SF10">
    <property type="entry name" value="FIBROBLAST GROWTH FACTOR RECEPTOR-LIKE 1"/>
    <property type="match status" value="1"/>
</dbReference>
<dbReference type="PANTHER" id="PTHR19890">
    <property type="entry name" value="FIBROBLAST GROWTH FACTOR RECEPTOR"/>
    <property type="match status" value="1"/>
</dbReference>
<dbReference type="GO" id="GO:0005524">
    <property type="term" value="F:ATP binding"/>
    <property type="evidence" value="ECO:0007669"/>
    <property type="project" value="UniProtKB-KW"/>
</dbReference>
<evidence type="ECO:0000256" key="8">
    <source>
        <dbReference type="ARBA" id="ARBA00022741"/>
    </source>
</evidence>
<accession>A0AAU9WQV0</accession>
<evidence type="ECO:0000256" key="4">
    <source>
        <dbReference type="ARBA" id="ARBA00022679"/>
    </source>
</evidence>
<evidence type="ECO:0000256" key="17">
    <source>
        <dbReference type="ARBA" id="ARBA00023319"/>
    </source>
</evidence>
<keyword evidence="5" id="KW-0812">Transmembrane</keyword>
<dbReference type="InterPro" id="IPR013783">
    <property type="entry name" value="Ig-like_fold"/>
</dbReference>
<feature type="domain" description="Ig-like" evidence="18">
    <location>
        <begin position="166"/>
        <end position="265"/>
    </location>
</feature>
<keyword evidence="14" id="KW-1015">Disulfide bond</keyword>
<dbReference type="InterPro" id="IPR013151">
    <property type="entry name" value="Immunoglobulin_dom"/>
</dbReference>
<evidence type="ECO:0000256" key="1">
    <source>
        <dbReference type="ARBA" id="ARBA00004167"/>
    </source>
</evidence>
<dbReference type="InterPro" id="IPR007110">
    <property type="entry name" value="Ig-like_dom"/>
</dbReference>
<dbReference type="InterPro" id="IPR003598">
    <property type="entry name" value="Ig_sub2"/>
</dbReference>
<dbReference type="GO" id="GO:0017134">
    <property type="term" value="F:fibroblast growth factor binding"/>
    <property type="evidence" value="ECO:0007669"/>
    <property type="project" value="TreeGrafter"/>
</dbReference>
<dbReference type="Pfam" id="PF13927">
    <property type="entry name" value="Ig_3"/>
    <property type="match status" value="1"/>
</dbReference>
<keyword evidence="12" id="KW-0472">Membrane</keyword>
<evidence type="ECO:0000256" key="5">
    <source>
        <dbReference type="ARBA" id="ARBA00022692"/>
    </source>
</evidence>
<gene>
    <name evidence="19" type="ORF">PMEA_00009902</name>
</gene>
<dbReference type="SMART" id="SM00408">
    <property type="entry name" value="IGc2"/>
    <property type="match status" value="3"/>
</dbReference>
<evidence type="ECO:0000256" key="14">
    <source>
        <dbReference type="ARBA" id="ARBA00023157"/>
    </source>
</evidence>
<dbReference type="Pfam" id="PF00047">
    <property type="entry name" value="ig"/>
    <property type="match status" value="1"/>
</dbReference>
<evidence type="ECO:0000313" key="19">
    <source>
        <dbReference type="EMBL" id="CAH3122970.1"/>
    </source>
</evidence>
<evidence type="ECO:0000256" key="10">
    <source>
        <dbReference type="ARBA" id="ARBA00022840"/>
    </source>
</evidence>
<dbReference type="Pfam" id="PF07679">
    <property type="entry name" value="I-set"/>
    <property type="match status" value="1"/>
</dbReference>
<evidence type="ECO:0000256" key="6">
    <source>
        <dbReference type="ARBA" id="ARBA00022729"/>
    </source>
</evidence>
<evidence type="ECO:0000256" key="13">
    <source>
        <dbReference type="ARBA" id="ARBA00023137"/>
    </source>
</evidence>
<keyword evidence="3" id="KW-0597">Phosphoprotein</keyword>
<keyword evidence="8" id="KW-0547">Nucleotide-binding</keyword>
<keyword evidence="10" id="KW-0067">ATP-binding</keyword>
<organism evidence="19 20">
    <name type="scientific">Pocillopora meandrina</name>
    <dbReference type="NCBI Taxonomy" id="46732"/>
    <lineage>
        <taxon>Eukaryota</taxon>
        <taxon>Metazoa</taxon>
        <taxon>Cnidaria</taxon>
        <taxon>Anthozoa</taxon>
        <taxon>Hexacorallia</taxon>
        <taxon>Scleractinia</taxon>
        <taxon>Astrocoeniina</taxon>
        <taxon>Pocilloporidae</taxon>
        <taxon>Pocillopora</taxon>
    </lineage>
</organism>
<evidence type="ECO:0000313" key="20">
    <source>
        <dbReference type="Proteomes" id="UP001159428"/>
    </source>
</evidence>
<dbReference type="SUPFAM" id="SSF48726">
    <property type="entry name" value="Immunoglobulin"/>
    <property type="match status" value="4"/>
</dbReference>
<name>A0AAU9WQV0_9CNID</name>
<keyword evidence="7" id="KW-0677">Repeat</keyword>
<dbReference type="PROSITE" id="PS50835">
    <property type="entry name" value="IG_LIKE"/>
    <property type="match status" value="3"/>
</dbReference>
<dbReference type="InterPro" id="IPR013098">
    <property type="entry name" value="Ig_I-set"/>
</dbReference>
<evidence type="ECO:0000259" key="18">
    <source>
        <dbReference type="PROSITE" id="PS50835"/>
    </source>
</evidence>
<keyword evidence="11" id="KW-1133">Transmembrane helix</keyword>
<evidence type="ECO:0000256" key="12">
    <source>
        <dbReference type="ARBA" id="ARBA00023136"/>
    </source>
</evidence>
<dbReference type="InterPro" id="IPR036179">
    <property type="entry name" value="Ig-like_dom_sf"/>
</dbReference>
<dbReference type="AlphaFoldDB" id="A0AAU9WQV0"/>
<dbReference type="InterPro" id="IPR052615">
    <property type="entry name" value="FGFRL"/>
</dbReference>
<comment type="subcellular location">
    <subcellularLocation>
        <location evidence="1">Membrane</location>
        <topology evidence="1">Single-pass membrane protein</topology>
    </subcellularLocation>
</comment>
<dbReference type="Proteomes" id="UP001159428">
    <property type="component" value="Unassembled WGS sequence"/>
</dbReference>
<dbReference type="EMBL" id="CALNXJ010000019">
    <property type="protein sequence ID" value="CAH3122970.1"/>
    <property type="molecule type" value="Genomic_DNA"/>
</dbReference>
<evidence type="ECO:0000256" key="3">
    <source>
        <dbReference type="ARBA" id="ARBA00022553"/>
    </source>
</evidence>
<dbReference type="SMART" id="SM00409">
    <property type="entry name" value="IG"/>
    <property type="match status" value="4"/>
</dbReference>
<protein>
    <recommendedName>
        <fullName evidence="2">receptor protein-tyrosine kinase</fullName>
        <ecNumber evidence="2">2.7.10.1</ecNumber>
    </recommendedName>
</protein>
<evidence type="ECO:0000256" key="11">
    <source>
        <dbReference type="ARBA" id="ARBA00022989"/>
    </source>
</evidence>
<proteinExistence type="predicted"/>
<keyword evidence="6" id="KW-0732">Signal</keyword>
<evidence type="ECO:0000256" key="7">
    <source>
        <dbReference type="ARBA" id="ARBA00022737"/>
    </source>
</evidence>
<keyword evidence="9" id="KW-0418">Kinase</keyword>
<sequence length="410" mass="46300">MDATVNTPLWYLQLQDLVPTDSGRYTCIVSNSYGSINHTFTLQVVGKPRSAPILKTALPKNKTVQVGDNATFTCIVLVSGTLPDFRWLKWNKSVNSIPKTYNEILNGSYRLIDPYYYKTVQVKSNYGVEVNIVNVTEDDFGLYTCFVSNHIGNDSSSAFLIKNVKPTVPVTGAPVFTDPNLRKRSFRAWPALHSIRLKCQAIGAPPLKYKWLKDGKDFKKYIMDATVNTSLWYLKLRDLIPADSGRYTCIVSNSYGSINHTFTLRVVAIPQSAPILQTALPKNKTVQVGDNATFTCINLVSGSLPDFRWLKWNKSVNSIPKTYNEILNGSYRLIDPYYYKIVRVKNNYGVEVNIVNVTEDDFGLYTCFVSNYIGNDSSSAFLIKNVKPTVPVTGQYLFKTRRSKFFPIRT</sequence>
<dbReference type="EC" id="2.7.10.1" evidence="2"/>
<keyword evidence="4" id="KW-0808">Transferase</keyword>
<dbReference type="GO" id="GO:0005007">
    <property type="term" value="F:fibroblast growth factor receptor activity"/>
    <property type="evidence" value="ECO:0007669"/>
    <property type="project" value="TreeGrafter"/>
</dbReference>
<comment type="caution">
    <text evidence="19">The sequence shown here is derived from an EMBL/GenBank/DDBJ whole genome shotgun (WGS) entry which is preliminary data.</text>
</comment>
<keyword evidence="13" id="KW-0829">Tyrosine-protein kinase</keyword>
<reference evidence="19 20" key="1">
    <citation type="submission" date="2022-05" db="EMBL/GenBank/DDBJ databases">
        <authorList>
            <consortium name="Genoscope - CEA"/>
            <person name="William W."/>
        </authorList>
    </citation>
    <scope>NUCLEOTIDE SEQUENCE [LARGE SCALE GENOMIC DNA]</scope>
</reference>
<keyword evidence="17" id="KW-0393">Immunoglobulin domain</keyword>
<keyword evidence="20" id="KW-1185">Reference proteome</keyword>
<dbReference type="FunFam" id="2.60.40.10:FF:000020">
    <property type="entry name" value="Fibroblast growth factor receptor"/>
    <property type="match status" value="2"/>
</dbReference>